<dbReference type="EMBL" id="BDSP01000013">
    <property type="protein sequence ID" value="GAX09944.1"/>
    <property type="molecule type" value="Genomic_DNA"/>
</dbReference>
<organism evidence="2 3">
    <name type="scientific">Fistulifera solaris</name>
    <name type="common">Oleaginous diatom</name>
    <dbReference type="NCBI Taxonomy" id="1519565"/>
    <lineage>
        <taxon>Eukaryota</taxon>
        <taxon>Sar</taxon>
        <taxon>Stramenopiles</taxon>
        <taxon>Ochrophyta</taxon>
        <taxon>Bacillariophyta</taxon>
        <taxon>Bacillariophyceae</taxon>
        <taxon>Bacillariophycidae</taxon>
        <taxon>Naviculales</taxon>
        <taxon>Naviculaceae</taxon>
        <taxon>Fistulifera</taxon>
    </lineage>
</organism>
<keyword evidence="3" id="KW-1185">Reference proteome</keyword>
<reference evidence="2 3" key="1">
    <citation type="journal article" date="2015" name="Plant Cell">
        <title>Oil accumulation by the oleaginous diatom Fistulifera solaris as revealed by the genome and transcriptome.</title>
        <authorList>
            <person name="Tanaka T."/>
            <person name="Maeda Y."/>
            <person name="Veluchamy A."/>
            <person name="Tanaka M."/>
            <person name="Abida H."/>
            <person name="Marechal E."/>
            <person name="Bowler C."/>
            <person name="Muto M."/>
            <person name="Sunaga Y."/>
            <person name="Tanaka M."/>
            <person name="Yoshino T."/>
            <person name="Taniguchi T."/>
            <person name="Fukuda Y."/>
            <person name="Nemoto M."/>
            <person name="Matsumoto M."/>
            <person name="Wong P.S."/>
            <person name="Aburatani S."/>
            <person name="Fujibuchi W."/>
        </authorList>
    </citation>
    <scope>NUCLEOTIDE SEQUENCE [LARGE SCALE GENOMIC DNA]</scope>
    <source>
        <strain evidence="2 3">JPCC DA0580</strain>
    </source>
</reference>
<name>A0A1Z5J7H5_FISSO</name>
<proteinExistence type="predicted"/>
<dbReference type="OrthoDB" id="193078at2759"/>
<feature type="compositionally biased region" description="Polar residues" evidence="1">
    <location>
        <begin position="66"/>
        <end position="76"/>
    </location>
</feature>
<feature type="compositionally biased region" description="Polar residues" evidence="1">
    <location>
        <begin position="1"/>
        <end position="27"/>
    </location>
</feature>
<evidence type="ECO:0000313" key="2">
    <source>
        <dbReference type="EMBL" id="GAX09944.1"/>
    </source>
</evidence>
<sequence length="713" mass="79357">MSLSIPTQRASRSYSFSSDEGSHSGYSNAGRRLEQPVLVYHESARSIVFRDHLRRAVGDKNKRMNSDTSVTSNDHFTSPLPHKPLVALKDEKQIDQAETIGIIATEILDPNDTVLPSEAGIPKNQIGGYRPHIEPLPSLDFGPNDEFTPLMESRETADWTAAEHEVVDLFEKQQCVVKTLKGTDWTDFLHRFCHAQKSRARAPNEHEDQPPDETHPFNSFVTSTSLLPRGAKKMRCYGSPVSYPVGVVFALPDSFPEGETEDSVATKTETWTWPSGYSAKTEFNIDGRGKLINGRREALVSLSRLREYNEEYLTKDEYTVGFRKVSGLNQIPYNEVYLRVGGVGRLVNGRDCTGRFPDAIRSFDRGVGLPAALFVRTATYGDLITLLRTRARLIHVLGEQYFKNIPLLLITPEEGVKVLTSSLQQELWKVAARNLNPFQNTTIAHKTTIDCTDNNAFQQKVDELLDLDEDMQSILTPEELSHIAGGFGATDESVANILKHVMSIDRKINNDESSVDSGSSHMLQDFVNEGLASALRAGDYHTSRQLLILYSLVASQRFQDEEKEEHSETFYRDTKQGMKLESVLKQKQSLIKDGEIIEKDANIAANASKQDIASTGLPAPPPPPPLDTDRLRSATNSDGLLAVLGAAQVLRAMQDGSAKKRVEESVTAVEEWVNYGEQSVAFRLASWYDLVAAQGDLKINTAQNSSFMAFQFI</sequence>
<feature type="region of interest" description="Disordered" evidence="1">
    <location>
        <begin position="60"/>
        <end position="82"/>
    </location>
</feature>
<dbReference type="Proteomes" id="UP000198406">
    <property type="component" value="Unassembled WGS sequence"/>
</dbReference>
<dbReference type="InParanoid" id="A0A1Z5J7H5"/>
<evidence type="ECO:0000256" key="1">
    <source>
        <dbReference type="SAM" id="MobiDB-lite"/>
    </source>
</evidence>
<protein>
    <submittedName>
        <fullName evidence="2">Uncharacterized protein</fullName>
    </submittedName>
</protein>
<feature type="region of interest" description="Disordered" evidence="1">
    <location>
        <begin position="200"/>
        <end position="219"/>
    </location>
</feature>
<comment type="caution">
    <text evidence="2">The sequence shown here is derived from an EMBL/GenBank/DDBJ whole genome shotgun (WGS) entry which is preliminary data.</text>
</comment>
<dbReference type="AlphaFoldDB" id="A0A1Z5J7H5"/>
<feature type="region of interest" description="Disordered" evidence="1">
    <location>
        <begin position="1"/>
        <end position="29"/>
    </location>
</feature>
<gene>
    <name evidence="2" type="ORF">FisN_11Lh068</name>
</gene>
<feature type="compositionally biased region" description="Basic and acidic residues" evidence="1">
    <location>
        <begin position="202"/>
        <end position="215"/>
    </location>
</feature>
<evidence type="ECO:0000313" key="3">
    <source>
        <dbReference type="Proteomes" id="UP000198406"/>
    </source>
</evidence>
<accession>A0A1Z5J7H5</accession>